<dbReference type="Proteomes" id="UP000027059">
    <property type="component" value="Chromosome"/>
</dbReference>
<accession>A0A059XSF5</accession>
<dbReference type="KEGG" id="lfp:Y981_03475"/>
<evidence type="ECO:0000313" key="2">
    <source>
        <dbReference type="Proteomes" id="UP000027059"/>
    </source>
</evidence>
<evidence type="ECO:0000313" key="1">
    <source>
        <dbReference type="EMBL" id="AIA31554.1"/>
    </source>
</evidence>
<organism evidence="1 2">
    <name type="scientific">Leptospirillum ferriphilum YSK</name>
    <dbReference type="NCBI Taxonomy" id="1441628"/>
    <lineage>
        <taxon>Bacteria</taxon>
        <taxon>Pseudomonadati</taxon>
        <taxon>Nitrospirota</taxon>
        <taxon>Nitrospiria</taxon>
        <taxon>Nitrospirales</taxon>
        <taxon>Nitrospiraceae</taxon>
        <taxon>Leptospirillum</taxon>
    </lineage>
</organism>
<dbReference type="OrthoDB" id="7493123at2"/>
<protein>
    <recommendedName>
        <fullName evidence="3">TIGR04255 family protein</fullName>
    </recommendedName>
</protein>
<dbReference type="HOGENOM" id="CLU_1174250_0_0_0"/>
<proteinExistence type="predicted"/>
<evidence type="ECO:0008006" key="3">
    <source>
        <dbReference type="Google" id="ProtNLM"/>
    </source>
</evidence>
<dbReference type="AlphaFoldDB" id="A0A059XSF5"/>
<dbReference type="EMBL" id="CP007243">
    <property type="protein sequence ID" value="AIA31554.1"/>
    <property type="molecule type" value="Genomic_DNA"/>
</dbReference>
<keyword evidence="2" id="KW-1185">Reference proteome</keyword>
<reference evidence="2" key="1">
    <citation type="submission" date="2014-02" db="EMBL/GenBank/DDBJ databases">
        <title>Complete genome sequence and comparative genomic analysis of the nitrogen-fixing bacterium Leptospirillum ferriphilum YSK.</title>
        <authorList>
            <person name="Guo X."/>
            <person name="Yin H."/>
            <person name="Liang Y."/>
            <person name="Hu Q."/>
            <person name="Ma L."/>
            <person name="Xiao Y."/>
            <person name="Zhang X."/>
            <person name="Qiu G."/>
            <person name="Liu X."/>
        </authorList>
    </citation>
    <scope>NUCLEOTIDE SEQUENCE [LARGE SCALE GENOMIC DNA]</scope>
    <source>
        <strain evidence="2">YSK</strain>
    </source>
</reference>
<reference evidence="1 2" key="2">
    <citation type="journal article" date="2015" name="Biomed. Res. Int.">
        <title>Effects of Arsenite Resistance on the Growth and Functional Gene Expression of Leptospirillum ferriphilum and Acidithiobacillus thiooxidans in Pure Culture and Coculture.</title>
        <authorList>
            <person name="Jiang H."/>
            <person name="Liang Y."/>
            <person name="Yin H."/>
            <person name="Xiao Y."/>
            <person name="Guo X."/>
            <person name="Xu Y."/>
            <person name="Hu Q."/>
            <person name="Liu H."/>
            <person name="Liu X."/>
        </authorList>
    </citation>
    <scope>NUCLEOTIDE SEQUENCE [LARGE SCALE GENOMIC DNA]</scope>
    <source>
        <strain evidence="1 2">YSK</strain>
    </source>
</reference>
<gene>
    <name evidence="1" type="ORF">Y981_03475</name>
</gene>
<name>A0A059XSF5_9BACT</name>
<sequence length="236" mass="28057">MPLKEREKILIVEHIFELRHDASGSFIDMKGYIADYVRDNEMFLHWRIDPNLVSFFDANDHIEKEGAFIGYKSISYVVYNPDTRNYFPDRTRSFLKKFFQNNRYTIPKKLSRFGMRTKIFFPSEKTFEEINRIVFNVFYAEKVKELIGEKEKDVQFIFDLREEQFDLRLAGGPIHQNEVGNYFSFKSKHFENSGFFLDVDYSKSHDLTQDSIPNLISKSVELMWSMVGKFENQLGI</sequence>
<dbReference type="RefSeq" id="WP_038504752.1">
    <property type="nucleotide sequence ID" value="NZ_CP007243.1"/>
</dbReference>